<dbReference type="EMBL" id="JBBNAG010000001">
    <property type="protein sequence ID" value="KAK9166604.1"/>
    <property type="molecule type" value="Genomic_DNA"/>
</dbReference>
<feature type="coiled-coil region" evidence="4">
    <location>
        <begin position="521"/>
        <end position="584"/>
    </location>
</feature>
<dbReference type="AlphaFoldDB" id="A0AAP0LCP7"/>
<dbReference type="InterPro" id="IPR043454">
    <property type="entry name" value="NPH3/RPT2-like"/>
</dbReference>
<comment type="similarity">
    <text evidence="3">Belongs to the NPH3 family.</text>
</comment>
<evidence type="ECO:0000256" key="2">
    <source>
        <dbReference type="ARBA" id="ARBA00022786"/>
    </source>
</evidence>
<gene>
    <name evidence="8" type="ORF">Scep_001795</name>
</gene>
<evidence type="ECO:0000313" key="9">
    <source>
        <dbReference type="Proteomes" id="UP001419268"/>
    </source>
</evidence>
<dbReference type="InterPro" id="IPR027356">
    <property type="entry name" value="NPH3_dom"/>
</dbReference>
<evidence type="ECO:0000256" key="5">
    <source>
        <dbReference type="SAM" id="MobiDB-lite"/>
    </source>
</evidence>
<proteinExistence type="inferred from homology"/>
<feature type="region of interest" description="Disordered" evidence="5">
    <location>
        <begin position="612"/>
        <end position="635"/>
    </location>
</feature>
<feature type="compositionally biased region" description="Basic residues" evidence="5">
    <location>
        <begin position="626"/>
        <end position="635"/>
    </location>
</feature>
<dbReference type="PROSITE" id="PS50097">
    <property type="entry name" value="BTB"/>
    <property type="match status" value="1"/>
</dbReference>
<comment type="pathway">
    <text evidence="1">Protein modification; protein ubiquitination.</text>
</comment>
<protein>
    <submittedName>
        <fullName evidence="8">Uncharacterized protein</fullName>
    </submittedName>
</protein>
<evidence type="ECO:0000313" key="8">
    <source>
        <dbReference type="EMBL" id="KAK9166604.1"/>
    </source>
</evidence>
<reference evidence="8 9" key="1">
    <citation type="submission" date="2024-01" db="EMBL/GenBank/DDBJ databases">
        <title>Genome assemblies of Stephania.</title>
        <authorList>
            <person name="Yang L."/>
        </authorList>
    </citation>
    <scope>NUCLEOTIDE SEQUENCE [LARGE SCALE GENOMIC DNA]</scope>
    <source>
        <strain evidence="8">JXDWG</strain>
        <tissue evidence="8">Leaf</tissue>
    </source>
</reference>
<dbReference type="SUPFAM" id="SSF54695">
    <property type="entry name" value="POZ domain"/>
    <property type="match status" value="1"/>
</dbReference>
<evidence type="ECO:0000259" key="7">
    <source>
        <dbReference type="PROSITE" id="PS51649"/>
    </source>
</evidence>
<evidence type="ECO:0000256" key="1">
    <source>
        <dbReference type="ARBA" id="ARBA00004906"/>
    </source>
</evidence>
<dbReference type="Pfam" id="PF03000">
    <property type="entry name" value="NPH3"/>
    <property type="match status" value="1"/>
</dbReference>
<dbReference type="SMART" id="SM00225">
    <property type="entry name" value="BTB"/>
    <property type="match status" value="1"/>
</dbReference>
<feature type="compositionally biased region" description="Polar residues" evidence="5">
    <location>
        <begin position="616"/>
        <end position="625"/>
    </location>
</feature>
<dbReference type="InterPro" id="IPR000210">
    <property type="entry name" value="BTB/POZ_dom"/>
</dbReference>
<name>A0AAP0LCP7_9MAGN</name>
<keyword evidence="9" id="KW-1185">Reference proteome</keyword>
<sequence length="635" mass="72560">MKTTMREMLQDTQQEREYFRSMYVDDHAGNQAVVSPTRRIGIADRFEKKDKSWFPNSKVPTDLTIQVEDITFHVHKFPLVSRSEYISRLDPQSPNPNSSYDVKLEYFPGGSDTFETIVKFCYGLDVVLTPANVAQLRCASEYLQMTEEYEDGNLISKTEAFLTFMILSSWRDSLTVLKACESLSPWAENLQIVRRCSDSIASKVAPETSTNIEDVNGEEWWFSALLILRIDHFMRIVTAIRAKGSQPETIGSFIMKYAEKWLPGMHAELEGERGVGCEENELHLSVLSGRREEGRSGQNKEQRMMIEVLVSILPPQKEAVSCKFLLRMLKMALVYSATPALVSELEKRIGMVLEDACVNDLLIPSFRNGNEGNFGRSPSEEDTMHDVDTVQRIVEYFLMYEQQHLLQKGGNSNVGRLLDSYLAEIAVDPNLSISKFQFLAESLPEHARSCHDGLYRAIDTYLKTHPALTEHDRRKLCKAMDCQKLSLDACMHAAQNDRLPLRTVIQVTLNREVLFSEQVKIRAAMSEKENASSEIKAEQETSWSCTKKEIKVIKEELEKVKTKMTELQNDYSELQQEFEKLKRQRGLLGWSSGWKKIRKSTVFQGKMNGMDIQDQLLGQSPANGKNSHRRRQSIS</sequence>
<dbReference type="PROSITE" id="PS51649">
    <property type="entry name" value="NPH3"/>
    <property type="match status" value="1"/>
</dbReference>
<dbReference type="Gene3D" id="3.30.710.10">
    <property type="entry name" value="Potassium Channel Kv1.1, Chain A"/>
    <property type="match status" value="1"/>
</dbReference>
<organism evidence="8 9">
    <name type="scientific">Stephania cephalantha</name>
    <dbReference type="NCBI Taxonomy" id="152367"/>
    <lineage>
        <taxon>Eukaryota</taxon>
        <taxon>Viridiplantae</taxon>
        <taxon>Streptophyta</taxon>
        <taxon>Embryophyta</taxon>
        <taxon>Tracheophyta</taxon>
        <taxon>Spermatophyta</taxon>
        <taxon>Magnoliopsida</taxon>
        <taxon>Ranunculales</taxon>
        <taxon>Menispermaceae</taxon>
        <taxon>Menispermoideae</taxon>
        <taxon>Cissampelideae</taxon>
        <taxon>Stephania</taxon>
    </lineage>
</organism>
<feature type="domain" description="BTB" evidence="6">
    <location>
        <begin position="61"/>
        <end position="130"/>
    </location>
</feature>
<evidence type="ECO:0000256" key="3">
    <source>
        <dbReference type="PROSITE-ProRule" id="PRU00982"/>
    </source>
</evidence>
<keyword evidence="4" id="KW-0175">Coiled coil</keyword>
<keyword evidence="2" id="KW-0833">Ubl conjugation pathway</keyword>
<feature type="domain" description="NPH3" evidence="7">
    <location>
        <begin position="219"/>
        <end position="514"/>
    </location>
</feature>
<dbReference type="PANTHER" id="PTHR32370">
    <property type="entry name" value="OS12G0117600 PROTEIN"/>
    <property type="match status" value="1"/>
</dbReference>
<evidence type="ECO:0000259" key="6">
    <source>
        <dbReference type="PROSITE" id="PS50097"/>
    </source>
</evidence>
<dbReference type="Pfam" id="PF00651">
    <property type="entry name" value="BTB"/>
    <property type="match status" value="1"/>
</dbReference>
<dbReference type="Proteomes" id="UP001419268">
    <property type="component" value="Unassembled WGS sequence"/>
</dbReference>
<accession>A0AAP0LCP7</accession>
<comment type="caution">
    <text evidence="8">The sequence shown here is derived from an EMBL/GenBank/DDBJ whole genome shotgun (WGS) entry which is preliminary data.</text>
</comment>
<evidence type="ECO:0000256" key="4">
    <source>
        <dbReference type="SAM" id="Coils"/>
    </source>
</evidence>
<dbReference type="InterPro" id="IPR011333">
    <property type="entry name" value="SKP1/BTB/POZ_sf"/>
</dbReference>